<gene>
    <name evidence="1" type="ORF">GCM10022403_087270</name>
</gene>
<dbReference type="InterPro" id="IPR006448">
    <property type="entry name" value="Phage_term_ssu_P27"/>
</dbReference>
<organism evidence="1 2">
    <name type="scientific">Streptomyces coacervatus</name>
    <dbReference type="NCBI Taxonomy" id="647381"/>
    <lineage>
        <taxon>Bacteria</taxon>
        <taxon>Bacillati</taxon>
        <taxon>Actinomycetota</taxon>
        <taxon>Actinomycetes</taxon>
        <taxon>Kitasatosporales</taxon>
        <taxon>Streptomycetaceae</taxon>
        <taxon>Streptomyces</taxon>
    </lineage>
</organism>
<protein>
    <recommendedName>
        <fullName evidence="3">P27 family phage terminase small subunit</fullName>
    </recommendedName>
</protein>
<sequence length="162" mass="17620">MATGPKKKLATELVDKRNGIRYTPIPATQVMQTPEGLSGPAIAAWNSYWADGVSGILTPVDEMLVVRWIDAVNRYCRFSAMADAEPLVRGSQGQMVPNPLFQVANAAIQIAERCEKQLGMGAKYRAALGLAVVTAADAAARHRRNELLSTTDRVDPRLADRE</sequence>
<keyword evidence="2" id="KW-1185">Reference proteome</keyword>
<evidence type="ECO:0000313" key="2">
    <source>
        <dbReference type="Proteomes" id="UP001501009"/>
    </source>
</evidence>
<dbReference type="Pfam" id="PF05119">
    <property type="entry name" value="Terminase_4"/>
    <property type="match status" value="1"/>
</dbReference>
<evidence type="ECO:0000313" key="1">
    <source>
        <dbReference type="EMBL" id="GAA3841662.1"/>
    </source>
</evidence>
<dbReference type="RefSeq" id="WP_275781648.1">
    <property type="nucleotide sequence ID" value="NZ_BAABDE010000040.1"/>
</dbReference>
<name>A0ABP7JE65_9ACTN</name>
<reference evidence="2" key="1">
    <citation type="journal article" date="2019" name="Int. J. Syst. Evol. Microbiol.">
        <title>The Global Catalogue of Microorganisms (GCM) 10K type strain sequencing project: providing services to taxonomists for standard genome sequencing and annotation.</title>
        <authorList>
            <consortium name="The Broad Institute Genomics Platform"/>
            <consortium name="The Broad Institute Genome Sequencing Center for Infectious Disease"/>
            <person name="Wu L."/>
            <person name="Ma J."/>
        </authorList>
    </citation>
    <scope>NUCLEOTIDE SEQUENCE [LARGE SCALE GENOMIC DNA]</scope>
    <source>
        <strain evidence="2">JCM 17138</strain>
    </source>
</reference>
<comment type="caution">
    <text evidence="1">The sequence shown here is derived from an EMBL/GenBank/DDBJ whole genome shotgun (WGS) entry which is preliminary data.</text>
</comment>
<evidence type="ECO:0008006" key="3">
    <source>
        <dbReference type="Google" id="ProtNLM"/>
    </source>
</evidence>
<dbReference type="EMBL" id="BAABDE010000040">
    <property type="protein sequence ID" value="GAA3841662.1"/>
    <property type="molecule type" value="Genomic_DNA"/>
</dbReference>
<proteinExistence type="predicted"/>
<accession>A0ABP7JE65</accession>
<dbReference type="Proteomes" id="UP001501009">
    <property type="component" value="Unassembled WGS sequence"/>
</dbReference>